<dbReference type="AlphaFoldDB" id="A0A1M5N9Y3"/>
<keyword evidence="1" id="KW-0472">Membrane</keyword>
<proteinExistence type="predicted"/>
<keyword evidence="1" id="KW-1133">Transmembrane helix</keyword>
<reference evidence="2 3" key="1">
    <citation type="submission" date="2016-11" db="EMBL/GenBank/DDBJ databases">
        <authorList>
            <person name="Jaros S."/>
            <person name="Januszkiewicz K."/>
            <person name="Wedrychowicz H."/>
        </authorList>
    </citation>
    <scope>NUCLEOTIDE SEQUENCE [LARGE SCALE GENOMIC DNA]</scope>
    <source>
        <strain evidence="2 3">IBRC-M 10683</strain>
    </source>
</reference>
<sequence length="66" mass="7961">MIIIIFLLSGWILSWFNFEKLFIQAFKELFNKEITSASYYFIFFCIGAIGDLILFFNREYINILFN</sequence>
<name>A0A1M5N9Y3_9BACI</name>
<evidence type="ECO:0000313" key="2">
    <source>
        <dbReference type="EMBL" id="SHG86318.1"/>
    </source>
</evidence>
<keyword evidence="3" id="KW-1185">Reference proteome</keyword>
<organism evidence="2 3">
    <name type="scientific">Ornithinibacillus halophilus</name>
    <dbReference type="NCBI Taxonomy" id="930117"/>
    <lineage>
        <taxon>Bacteria</taxon>
        <taxon>Bacillati</taxon>
        <taxon>Bacillota</taxon>
        <taxon>Bacilli</taxon>
        <taxon>Bacillales</taxon>
        <taxon>Bacillaceae</taxon>
        <taxon>Ornithinibacillus</taxon>
    </lineage>
</organism>
<accession>A0A1M5N9Y3</accession>
<gene>
    <name evidence="2" type="ORF">SAMN05216225_10741</name>
</gene>
<dbReference type="Proteomes" id="UP000183988">
    <property type="component" value="Unassembled WGS sequence"/>
</dbReference>
<keyword evidence="1" id="KW-0812">Transmembrane</keyword>
<protein>
    <submittedName>
        <fullName evidence="2">Uncharacterized protein</fullName>
    </submittedName>
</protein>
<dbReference type="EMBL" id="FQVW01000074">
    <property type="protein sequence ID" value="SHG86318.1"/>
    <property type="molecule type" value="Genomic_DNA"/>
</dbReference>
<evidence type="ECO:0000313" key="3">
    <source>
        <dbReference type="Proteomes" id="UP000183988"/>
    </source>
</evidence>
<feature type="transmembrane region" description="Helical" evidence="1">
    <location>
        <begin position="37"/>
        <end position="56"/>
    </location>
</feature>
<evidence type="ECO:0000256" key="1">
    <source>
        <dbReference type="SAM" id="Phobius"/>
    </source>
</evidence>